<dbReference type="AlphaFoldDB" id="A0A857MPZ8"/>
<accession>A0A857MPZ8</accession>
<evidence type="ECO:0000313" key="1">
    <source>
        <dbReference type="EMBL" id="QHN43151.1"/>
    </source>
</evidence>
<reference evidence="1" key="1">
    <citation type="journal article" date="2021" name="Nat. Microbiol.">
        <title>Cocultivation of an ultrasmall environmental parasitic bacterium with lytic ability against bacteria associated with wastewater foams.</title>
        <authorList>
            <person name="Batinovic S."/>
            <person name="Rose J.J.A."/>
            <person name="Ratcliffe J."/>
            <person name="Seviour R.J."/>
            <person name="Petrovski S."/>
        </authorList>
    </citation>
    <scope>NUCLEOTIDE SEQUENCE</scope>
    <source>
        <strain evidence="1">JR1</strain>
    </source>
</reference>
<sequence length="350" mass="38330">MGKLFYKDKTLIGLDINTTEIKVMSVDAEKWLVRGYGAIDVDAARMKKVFDKGDPYLETQIKTLLSEKVIGDINTDQIVVSLPTSRTYARAFTVPISAEKNLKEAVELEVGQYVPIPVSLLYVDYEVVDRTKDTLTVIMSAVPQALVNNVMTSIDAAGLTTNAIEPSINSIARLLRTTEEGDLPTLIVDIGPANTDIAVLDGSIRVTGGTTVGGNTFTLDIAKKLGVALENAHQLKVLNGLNPGPRQKKITSAVEPSLQRITSEIRRVMRYYNERISSEKKLEQLLIVGGGSNMPGIGEYFTNDLLMPSRVASPWQKLDFGALAQPAKQFRSRYITVAGLASLTNEEVWK</sequence>
<proteinExistence type="predicted"/>
<protein>
    <submittedName>
        <fullName evidence="1">Type IV pilus assembly protein PilM</fullName>
    </submittedName>
</protein>
<dbReference type="KEGG" id="mama:GII36_04860"/>
<dbReference type="Proteomes" id="UP001059824">
    <property type="component" value="Chromosome"/>
</dbReference>
<dbReference type="PANTHER" id="PTHR32432">
    <property type="entry name" value="CELL DIVISION PROTEIN FTSA-RELATED"/>
    <property type="match status" value="1"/>
</dbReference>
<keyword evidence="2" id="KW-1185">Reference proteome</keyword>
<dbReference type="EMBL" id="CP045921">
    <property type="protein sequence ID" value="QHN43151.1"/>
    <property type="molecule type" value="Genomic_DNA"/>
</dbReference>
<dbReference type="RefSeq" id="WP_260763049.1">
    <property type="nucleotide sequence ID" value="NZ_CP045921.1"/>
</dbReference>
<organism evidence="1 2">
    <name type="scientific">Candidatus Mycosynbacter amalyticus</name>
    <dbReference type="NCBI Taxonomy" id="2665156"/>
    <lineage>
        <taxon>Bacteria</taxon>
        <taxon>Candidatus Saccharimonadota</taxon>
        <taxon>Candidatus Saccharimonadota incertae sedis</taxon>
        <taxon>Candidatus Mycosynbacter</taxon>
    </lineage>
</organism>
<dbReference type="InterPro" id="IPR005883">
    <property type="entry name" value="PilM"/>
</dbReference>
<dbReference type="Gene3D" id="3.30.1490.300">
    <property type="match status" value="1"/>
</dbReference>
<dbReference type="InterPro" id="IPR043129">
    <property type="entry name" value="ATPase_NBD"/>
</dbReference>
<dbReference type="Gene3D" id="3.30.420.40">
    <property type="match status" value="2"/>
</dbReference>
<dbReference type="PANTHER" id="PTHR32432:SF3">
    <property type="entry name" value="ETHANOLAMINE UTILIZATION PROTEIN EUTJ"/>
    <property type="match status" value="1"/>
</dbReference>
<dbReference type="InterPro" id="IPR050696">
    <property type="entry name" value="FtsA/MreB"/>
</dbReference>
<gene>
    <name evidence="1" type="primary">pilM</name>
    <name evidence="1" type="ORF">GII36_04860</name>
</gene>
<dbReference type="CDD" id="cd24049">
    <property type="entry name" value="ASKHA_NBD_PilM"/>
    <property type="match status" value="1"/>
</dbReference>
<dbReference type="Pfam" id="PF11104">
    <property type="entry name" value="PilM_2"/>
    <property type="match status" value="1"/>
</dbReference>
<name>A0A857MPZ8_9BACT</name>
<evidence type="ECO:0000313" key="2">
    <source>
        <dbReference type="Proteomes" id="UP001059824"/>
    </source>
</evidence>
<dbReference type="SUPFAM" id="SSF53067">
    <property type="entry name" value="Actin-like ATPase domain"/>
    <property type="match status" value="2"/>
</dbReference>